<evidence type="ECO:0000256" key="1">
    <source>
        <dbReference type="ARBA" id="ARBA00022737"/>
    </source>
</evidence>
<evidence type="ECO:0000313" key="6">
    <source>
        <dbReference type="EnsemblPlants" id="AUR62014347-RA:cds"/>
    </source>
</evidence>
<evidence type="ECO:0000256" key="2">
    <source>
        <dbReference type="ARBA" id="ARBA00022741"/>
    </source>
</evidence>
<dbReference type="Proteomes" id="UP000596660">
    <property type="component" value="Unplaced"/>
</dbReference>
<dbReference type="GO" id="GO:0006952">
    <property type="term" value="P:defense response"/>
    <property type="evidence" value="ECO:0007669"/>
    <property type="project" value="UniProtKB-KW"/>
</dbReference>
<dbReference type="InterPro" id="IPR002182">
    <property type="entry name" value="NB-ARC"/>
</dbReference>
<keyword evidence="3" id="KW-0611">Plant defense</keyword>
<dbReference type="Gene3D" id="1.20.5.4130">
    <property type="match status" value="1"/>
</dbReference>
<feature type="domain" description="NB-ARC" evidence="4">
    <location>
        <begin position="175"/>
        <end position="254"/>
    </location>
</feature>
<protein>
    <submittedName>
        <fullName evidence="6">Uncharacterized protein</fullName>
    </submittedName>
</protein>
<dbReference type="Gene3D" id="3.40.50.300">
    <property type="entry name" value="P-loop containing nucleotide triphosphate hydrolases"/>
    <property type="match status" value="1"/>
</dbReference>
<reference evidence="6" key="1">
    <citation type="journal article" date="2017" name="Nature">
        <title>The genome of Chenopodium quinoa.</title>
        <authorList>
            <person name="Jarvis D.E."/>
            <person name="Ho Y.S."/>
            <person name="Lightfoot D.J."/>
            <person name="Schmoeckel S.M."/>
            <person name="Li B."/>
            <person name="Borm T.J.A."/>
            <person name="Ohyanagi H."/>
            <person name="Mineta K."/>
            <person name="Michell C.T."/>
            <person name="Saber N."/>
            <person name="Kharbatia N.M."/>
            <person name="Rupper R.R."/>
            <person name="Sharp A.R."/>
            <person name="Dally N."/>
            <person name="Boughton B.A."/>
            <person name="Woo Y.H."/>
            <person name="Gao G."/>
            <person name="Schijlen E.G.W.M."/>
            <person name="Guo X."/>
            <person name="Momin A.A."/>
            <person name="Negrao S."/>
            <person name="Al-Babili S."/>
            <person name="Gehring C."/>
            <person name="Roessner U."/>
            <person name="Jung C."/>
            <person name="Murphy K."/>
            <person name="Arold S.T."/>
            <person name="Gojobori T."/>
            <person name="van der Linden C.G."/>
            <person name="van Loo E.N."/>
            <person name="Jellen E.N."/>
            <person name="Maughan P.J."/>
            <person name="Tester M."/>
        </authorList>
    </citation>
    <scope>NUCLEOTIDE SEQUENCE [LARGE SCALE GENOMIC DNA]</scope>
    <source>
        <strain evidence="6">cv. PI 614886</strain>
    </source>
</reference>
<dbReference type="Pfam" id="PF00931">
    <property type="entry name" value="NB-ARC"/>
    <property type="match status" value="1"/>
</dbReference>
<dbReference type="AlphaFoldDB" id="A0A803LK50"/>
<name>A0A803LK50_CHEQI</name>
<dbReference type="SUPFAM" id="SSF52540">
    <property type="entry name" value="P-loop containing nucleoside triphosphate hydrolases"/>
    <property type="match status" value="1"/>
</dbReference>
<dbReference type="PANTHER" id="PTHR19338">
    <property type="entry name" value="TRANSLOCASE OF INNER MITOCHONDRIAL MEMBRANE 13 HOMOLOG"/>
    <property type="match status" value="1"/>
</dbReference>
<dbReference type="PANTHER" id="PTHR19338:SF73">
    <property type="entry name" value="DISEASE RESISTANCE PROTEIN RGA2-LIKE"/>
    <property type="match status" value="1"/>
</dbReference>
<dbReference type="GO" id="GO:0043531">
    <property type="term" value="F:ADP binding"/>
    <property type="evidence" value="ECO:0007669"/>
    <property type="project" value="InterPro"/>
</dbReference>
<dbReference type="Gramene" id="AUR62014347-RA">
    <property type="protein sequence ID" value="AUR62014347-RA:cds"/>
    <property type="gene ID" value="AUR62014347"/>
</dbReference>
<keyword evidence="1" id="KW-0677">Repeat</keyword>
<keyword evidence="2" id="KW-0547">Nucleotide-binding</keyword>
<feature type="domain" description="Disease resistance N-terminal" evidence="5">
    <location>
        <begin position="20"/>
        <end position="103"/>
    </location>
</feature>
<dbReference type="InterPro" id="IPR027417">
    <property type="entry name" value="P-loop_NTPase"/>
</dbReference>
<dbReference type="InterPro" id="IPR041118">
    <property type="entry name" value="Rx_N"/>
</dbReference>
<reference evidence="6" key="2">
    <citation type="submission" date="2021-03" db="UniProtKB">
        <authorList>
            <consortium name="EnsemblPlants"/>
        </authorList>
    </citation>
    <scope>IDENTIFICATION</scope>
</reference>
<evidence type="ECO:0000259" key="4">
    <source>
        <dbReference type="Pfam" id="PF00931"/>
    </source>
</evidence>
<evidence type="ECO:0000256" key="3">
    <source>
        <dbReference type="ARBA" id="ARBA00022821"/>
    </source>
</evidence>
<dbReference type="Pfam" id="PF18052">
    <property type="entry name" value="Rx_N"/>
    <property type="match status" value="1"/>
</dbReference>
<evidence type="ECO:0000259" key="5">
    <source>
        <dbReference type="Pfam" id="PF18052"/>
    </source>
</evidence>
<sequence length="275" mass="30723">MAEAIATGLAVEAAKAATKLVTAWVLDEITLACGFQDQLVKLHDKFSNIQALLEDLGSAKYVEKSRFVNLWLKKLTDLAYSADELMDDYEYELIRRKFELKNNHPSFKKKCSNFFSSATNPAVFCIRMSCRVREILSKFDELHKEAKNNVLHQNRKHAGARGSEFIGRKSDEEKLLQMILKPTGEDVDHLSTVAVVGIGGLGKTTIARRLYDHENVNANFGEKSWICVSEDFKVDRLLNEMVENLTSSKCDLTNTGGITKKLGSTVEGEEILSGA</sequence>
<evidence type="ECO:0000313" key="7">
    <source>
        <dbReference type="Proteomes" id="UP000596660"/>
    </source>
</evidence>
<organism evidence="6 7">
    <name type="scientific">Chenopodium quinoa</name>
    <name type="common">Quinoa</name>
    <dbReference type="NCBI Taxonomy" id="63459"/>
    <lineage>
        <taxon>Eukaryota</taxon>
        <taxon>Viridiplantae</taxon>
        <taxon>Streptophyta</taxon>
        <taxon>Embryophyta</taxon>
        <taxon>Tracheophyta</taxon>
        <taxon>Spermatophyta</taxon>
        <taxon>Magnoliopsida</taxon>
        <taxon>eudicotyledons</taxon>
        <taxon>Gunneridae</taxon>
        <taxon>Pentapetalae</taxon>
        <taxon>Caryophyllales</taxon>
        <taxon>Chenopodiaceae</taxon>
        <taxon>Chenopodioideae</taxon>
        <taxon>Atripliceae</taxon>
        <taxon>Chenopodium</taxon>
    </lineage>
</organism>
<dbReference type="EnsemblPlants" id="AUR62014347-RA">
    <property type="protein sequence ID" value="AUR62014347-RA:cds"/>
    <property type="gene ID" value="AUR62014347"/>
</dbReference>
<keyword evidence="7" id="KW-1185">Reference proteome</keyword>
<accession>A0A803LK50</accession>
<proteinExistence type="predicted"/>
<dbReference type="OMA" id="CIANTHR"/>